<accession>A0A9W9JPL2</accession>
<evidence type="ECO:0000313" key="2">
    <source>
        <dbReference type="EMBL" id="KAJ5199791.1"/>
    </source>
</evidence>
<reference evidence="2" key="1">
    <citation type="submission" date="2022-11" db="EMBL/GenBank/DDBJ databases">
        <authorList>
            <person name="Petersen C."/>
        </authorList>
    </citation>
    <scope>NUCLEOTIDE SEQUENCE</scope>
    <source>
        <strain evidence="2">IBT 16849</strain>
    </source>
</reference>
<evidence type="ECO:0000313" key="3">
    <source>
        <dbReference type="Proteomes" id="UP001150879"/>
    </source>
</evidence>
<keyword evidence="1" id="KW-0472">Membrane</keyword>
<sequence>MYTSDSMGSNQRFLYRIPGRNGPRHTIYSHWMSVIRARHLAAAYSAEPRSPRSAPSFVASLVPNAAFGVHSPRSAVSEPAPAGSPQGFAFGMSSPSRALPGDASSDVSSLAHVPKSMVTSHLSPEARCARVVQTHVEVGPFSVTSFFRLCGLFLVVGSVFPWMVPVFYAVLVLLFVYGKYFS</sequence>
<dbReference type="EMBL" id="JAPQKP010000003">
    <property type="protein sequence ID" value="KAJ5199791.1"/>
    <property type="molecule type" value="Genomic_DNA"/>
</dbReference>
<gene>
    <name evidence="2" type="ORF">N7472_004995</name>
</gene>
<dbReference type="Proteomes" id="UP001150879">
    <property type="component" value="Unassembled WGS sequence"/>
</dbReference>
<evidence type="ECO:0000256" key="1">
    <source>
        <dbReference type="SAM" id="Phobius"/>
    </source>
</evidence>
<proteinExistence type="predicted"/>
<organism evidence="2 3">
    <name type="scientific">Penicillium cf. griseofulvum</name>
    <dbReference type="NCBI Taxonomy" id="2972120"/>
    <lineage>
        <taxon>Eukaryota</taxon>
        <taxon>Fungi</taxon>
        <taxon>Dikarya</taxon>
        <taxon>Ascomycota</taxon>
        <taxon>Pezizomycotina</taxon>
        <taxon>Eurotiomycetes</taxon>
        <taxon>Eurotiomycetidae</taxon>
        <taxon>Eurotiales</taxon>
        <taxon>Aspergillaceae</taxon>
        <taxon>Penicillium</taxon>
    </lineage>
</organism>
<protein>
    <recommendedName>
        <fullName evidence="4">Transmembrane protein</fullName>
    </recommendedName>
</protein>
<keyword evidence="1" id="KW-1133">Transmembrane helix</keyword>
<keyword evidence="1" id="KW-0812">Transmembrane</keyword>
<reference evidence="2" key="2">
    <citation type="journal article" date="2023" name="IMA Fungus">
        <title>Comparative genomic study of the Penicillium genus elucidates a diverse pangenome and 15 lateral gene transfer events.</title>
        <authorList>
            <person name="Petersen C."/>
            <person name="Sorensen T."/>
            <person name="Nielsen M.R."/>
            <person name="Sondergaard T.E."/>
            <person name="Sorensen J.L."/>
            <person name="Fitzpatrick D.A."/>
            <person name="Frisvad J.C."/>
            <person name="Nielsen K.L."/>
        </authorList>
    </citation>
    <scope>NUCLEOTIDE SEQUENCE</scope>
    <source>
        <strain evidence="2">IBT 16849</strain>
    </source>
</reference>
<comment type="caution">
    <text evidence="2">The sequence shown here is derived from an EMBL/GenBank/DDBJ whole genome shotgun (WGS) entry which is preliminary data.</text>
</comment>
<feature type="transmembrane region" description="Helical" evidence="1">
    <location>
        <begin position="152"/>
        <end position="177"/>
    </location>
</feature>
<evidence type="ECO:0008006" key="4">
    <source>
        <dbReference type="Google" id="ProtNLM"/>
    </source>
</evidence>
<keyword evidence="3" id="KW-1185">Reference proteome</keyword>
<name>A0A9W9JPL2_9EURO</name>
<dbReference type="AlphaFoldDB" id="A0A9W9JPL2"/>